<dbReference type="InterPro" id="IPR036291">
    <property type="entry name" value="NAD(P)-bd_dom_sf"/>
</dbReference>
<dbReference type="InterPro" id="IPR051783">
    <property type="entry name" value="NAD(P)-dependent_oxidoreduct"/>
</dbReference>
<evidence type="ECO:0000259" key="1">
    <source>
        <dbReference type="Pfam" id="PF13460"/>
    </source>
</evidence>
<dbReference type="AlphaFoldDB" id="A0AA38S5X8"/>
<dbReference type="PANTHER" id="PTHR48079">
    <property type="entry name" value="PROTEIN YEEZ"/>
    <property type="match status" value="1"/>
</dbReference>
<keyword evidence="3" id="KW-1185">Reference proteome</keyword>
<dbReference type="PANTHER" id="PTHR48079:SF6">
    <property type="entry name" value="NAD(P)-BINDING DOMAIN-CONTAINING PROTEIN-RELATED"/>
    <property type="match status" value="1"/>
</dbReference>
<sequence length="353" mass="38391">MAPKTFLTGVTGYIGGDVLHTLYNAHPDWTYTLLVRNPDRGLAVAAKYPTAKLVYGDLSATDVLSSAAADADVVVHAAHSDHQEAARAIIAGLAAGHRSPDKPGFLIFVSGTGMLQYHDIKAKRYGQPPAEGDTYDDLDGVDKILALPEDAIHRDVEMIVQAANSDRVKTAVVAPPLIYGPGRGPVNDRSMQVYDLAKYTLTHGYAPVVGTGKTEWHEVHVHDLSNLFLSLVEIAALDPDRAARDPELFGERAYFFAENGPLVWGDIARLVAKEAKKQGLIEEDKVVTTDFEAVVKEGPVNASWALNSKSKARRARKLLSWKPTRRGLVDEIPDIVAGEAKRLGITARYPIEK</sequence>
<reference evidence="2" key="1">
    <citation type="submission" date="2022-07" db="EMBL/GenBank/DDBJ databases">
        <title>Fungi with potential for degradation of polypropylene.</title>
        <authorList>
            <person name="Gostincar C."/>
        </authorList>
    </citation>
    <scope>NUCLEOTIDE SEQUENCE</scope>
    <source>
        <strain evidence="2">EXF-13287</strain>
    </source>
</reference>
<dbReference type="GO" id="GO:0004029">
    <property type="term" value="F:aldehyde dehydrogenase (NAD+) activity"/>
    <property type="evidence" value="ECO:0007669"/>
    <property type="project" value="TreeGrafter"/>
</dbReference>
<dbReference type="GO" id="GO:0005737">
    <property type="term" value="C:cytoplasm"/>
    <property type="evidence" value="ECO:0007669"/>
    <property type="project" value="TreeGrafter"/>
</dbReference>
<dbReference type="SUPFAM" id="SSF51735">
    <property type="entry name" value="NAD(P)-binding Rossmann-fold domains"/>
    <property type="match status" value="1"/>
</dbReference>
<evidence type="ECO:0000313" key="2">
    <source>
        <dbReference type="EMBL" id="KAJ9161478.1"/>
    </source>
</evidence>
<accession>A0AA38S5X8</accession>
<evidence type="ECO:0000313" key="3">
    <source>
        <dbReference type="Proteomes" id="UP001174691"/>
    </source>
</evidence>
<gene>
    <name evidence="2" type="ORF">NKR19_g2230</name>
</gene>
<dbReference type="Proteomes" id="UP001174691">
    <property type="component" value="Unassembled WGS sequence"/>
</dbReference>
<dbReference type="Pfam" id="PF13460">
    <property type="entry name" value="NAD_binding_10"/>
    <property type="match status" value="1"/>
</dbReference>
<comment type="caution">
    <text evidence="2">The sequence shown here is derived from an EMBL/GenBank/DDBJ whole genome shotgun (WGS) entry which is preliminary data.</text>
</comment>
<protein>
    <submittedName>
        <fullName evidence="2">NAD(P)-binding protein</fullName>
    </submittedName>
</protein>
<dbReference type="Gene3D" id="3.40.50.720">
    <property type="entry name" value="NAD(P)-binding Rossmann-like Domain"/>
    <property type="match status" value="1"/>
</dbReference>
<proteinExistence type="predicted"/>
<organism evidence="2 3">
    <name type="scientific">Coniochaeta hoffmannii</name>
    <dbReference type="NCBI Taxonomy" id="91930"/>
    <lineage>
        <taxon>Eukaryota</taxon>
        <taxon>Fungi</taxon>
        <taxon>Dikarya</taxon>
        <taxon>Ascomycota</taxon>
        <taxon>Pezizomycotina</taxon>
        <taxon>Sordariomycetes</taxon>
        <taxon>Sordariomycetidae</taxon>
        <taxon>Coniochaetales</taxon>
        <taxon>Coniochaetaceae</taxon>
        <taxon>Coniochaeta</taxon>
    </lineage>
</organism>
<dbReference type="InterPro" id="IPR016040">
    <property type="entry name" value="NAD(P)-bd_dom"/>
</dbReference>
<dbReference type="EMBL" id="JANBVN010000022">
    <property type="protein sequence ID" value="KAJ9161478.1"/>
    <property type="molecule type" value="Genomic_DNA"/>
</dbReference>
<feature type="domain" description="NAD(P)-binding" evidence="1">
    <location>
        <begin position="9"/>
        <end position="93"/>
    </location>
</feature>
<name>A0AA38S5X8_9PEZI</name>